<protein>
    <submittedName>
        <fullName evidence="1">Uncharacterized protein</fullName>
    </submittedName>
</protein>
<reference evidence="1 2" key="2">
    <citation type="journal article" date="2022" name="Mol. Ecol. Resour.">
        <title>The genomes of chicory, endive, great burdock and yacon provide insights into Asteraceae paleo-polyploidization history and plant inulin production.</title>
        <authorList>
            <person name="Fan W."/>
            <person name="Wang S."/>
            <person name="Wang H."/>
            <person name="Wang A."/>
            <person name="Jiang F."/>
            <person name="Liu H."/>
            <person name="Zhao H."/>
            <person name="Xu D."/>
            <person name="Zhang Y."/>
        </authorList>
    </citation>
    <scope>NUCLEOTIDE SEQUENCE [LARGE SCALE GENOMIC DNA]</scope>
    <source>
        <strain evidence="2">cv. Niubang</strain>
    </source>
</reference>
<dbReference type="EMBL" id="CM042058">
    <property type="protein sequence ID" value="KAI3685693.1"/>
    <property type="molecule type" value="Genomic_DNA"/>
</dbReference>
<proteinExistence type="predicted"/>
<gene>
    <name evidence="1" type="ORF">L6452_34950</name>
</gene>
<accession>A0ACB8YJV5</accession>
<dbReference type="Proteomes" id="UP001055879">
    <property type="component" value="Linkage Group LG12"/>
</dbReference>
<evidence type="ECO:0000313" key="2">
    <source>
        <dbReference type="Proteomes" id="UP001055879"/>
    </source>
</evidence>
<evidence type="ECO:0000313" key="1">
    <source>
        <dbReference type="EMBL" id="KAI3685693.1"/>
    </source>
</evidence>
<name>A0ACB8YJV5_ARCLA</name>
<sequence>MCYLLLLKSLPAMRRNGEDNSHDGRLIIESWVIVNLMKHISLVHLIIESDYIIKSRVIVNLMKHNSLVPLIIESVFIIAKTSDY</sequence>
<comment type="caution">
    <text evidence="1">The sequence shown here is derived from an EMBL/GenBank/DDBJ whole genome shotgun (WGS) entry which is preliminary data.</text>
</comment>
<organism evidence="1 2">
    <name type="scientific">Arctium lappa</name>
    <name type="common">Greater burdock</name>
    <name type="synonym">Lappa major</name>
    <dbReference type="NCBI Taxonomy" id="4217"/>
    <lineage>
        <taxon>Eukaryota</taxon>
        <taxon>Viridiplantae</taxon>
        <taxon>Streptophyta</taxon>
        <taxon>Embryophyta</taxon>
        <taxon>Tracheophyta</taxon>
        <taxon>Spermatophyta</taxon>
        <taxon>Magnoliopsida</taxon>
        <taxon>eudicotyledons</taxon>
        <taxon>Gunneridae</taxon>
        <taxon>Pentapetalae</taxon>
        <taxon>asterids</taxon>
        <taxon>campanulids</taxon>
        <taxon>Asterales</taxon>
        <taxon>Asteraceae</taxon>
        <taxon>Carduoideae</taxon>
        <taxon>Cardueae</taxon>
        <taxon>Arctiinae</taxon>
        <taxon>Arctium</taxon>
    </lineage>
</organism>
<keyword evidence="2" id="KW-1185">Reference proteome</keyword>
<reference evidence="2" key="1">
    <citation type="journal article" date="2022" name="Mol. Ecol. Resour.">
        <title>The genomes of chicory, endive, great burdock and yacon provide insights into Asteraceae palaeo-polyploidization history and plant inulin production.</title>
        <authorList>
            <person name="Fan W."/>
            <person name="Wang S."/>
            <person name="Wang H."/>
            <person name="Wang A."/>
            <person name="Jiang F."/>
            <person name="Liu H."/>
            <person name="Zhao H."/>
            <person name="Xu D."/>
            <person name="Zhang Y."/>
        </authorList>
    </citation>
    <scope>NUCLEOTIDE SEQUENCE [LARGE SCALE GENOMIC DNA]</scope>
    <source>
        <strain evidence="2">cv. Niubang</strain>
    </source>
</reference>